<dbReference type="Gene3D" id="3.30.70.270">
    <property type="match status" value="1"/>
</dbReference>
<proteinExistence type="predicted"/>
<dbReference type="InterPro" id="IPR000160">
    <property type="entry name" value="GGDEF_dom"/>
</dbReference>
<dbReference type="FunFam" id="3.30.70.270:FF:000001">
    <property type="entry name" value="Diguanylate cyclase domain protein"/>
    <property type="match status" value="1"/>
</dbReference>
<protein>
    <recommendedName>
        <fullName evidence="1">diguanylate cyclase</fullName>
        <ecNumber evidence="1">2.7.7.65</ecNumber>
    </recommendedName>
</protein>
<evidence type="ECO:0000313" key="6">
    <source>
        <dbReference type="Proteomes" id="UP000219439"/>
    </source>
</evidence>
<evidence type="ECO:0000313" key="5">
    <source>
        <dbReference type="EMBL" id="SNZ21043.1"/>
    </source>
</evidence>
<keyword evidence="3" id="KW-0472">Membrane</keyword>
<keyword evidence="3" id="KW-0812">Transmembrane</keyword>
<dbReference type="PANTHER" id="PTHR45138:SF9">
    <property type="entry name" value="DIGUANYLATE CYCLASE DGCM-RELATED"/>
    <property type="match status" value="1"/>
</dbReference>
<accession>A0A285PIE1</accession>
<evidence type="ECO:0000256" key="1">
    <source>
        <dbReference type="ARBA" id="ARBA00012528"/>
    </source>
</evidence>
<dbReference type="GO" id="GO:0052621">
    <property type="term" value="F:diguanylate cyclase activity"/>
    <property type="evidence" value="ECO:0007669"/>
    <property type="project" value="UniProtKB-EC"/>
</dbReference>
<name>A0A285PIE1_9HYPH</name>
<evidence type="ECO:0000256" key="3">
    <source>
        <dbReference type="SAM" id="Phobius"/>
    </source>
</evidence>
<dbReference type="SMART" id="SM00267">
    <property type="entry name" value="GGDEF"/>
    <property type="match status" value="1"/>
</dbReference>
<dbReference type="NCBIfam" id="TIGR00254">
    <property type="entry name" value="GGDEF"/>
    <property type="match status" value="1"/>
</dbReference>
<evidence type="ECO:0000256" key="2">
    <source>
        <dbReference type="ARBA" id="ARBA00034247"/>
    </source>
</evidence>
<dbReference type="SUPFAM" id="SSF55073">
    <property type="entry name" value="Nucleotide cyclase"/>
    <property type="match status" value="1"/>
</dbReference>
<sequence length="246" mass="27788">MNKRSRIKTPFFVTALSVVVSLLVTSVMMNTLMDRPDRVGYLIAFIVPLFIAFPVSYYIQGKRLEFADMHDELHLAHETLKHISQFDDLTQTYNRATFYQLVRKSEEASASKALLMVDVDHFKQINDCHGHKAGDEALVLIVNAMKSVLRKRDIVGRMGGEEFCIYCPGIAREQSLRVAERIREAVAAVDFEPSPEIVHRLSVSIGVVSVDAKFDMDGFDQLVQAADHYMYQAKENGRDRVMGGSL</sequence>
<gene>
    <name evidence="5" type="ORF">SAMN06265368_4157</name>
</gene>
<keyword evidence="3" id="KW-1133">Transmembrane helix</keyword>
<dbReference type="InterPro" id="IPR050469">
    <property type="entry name" value="Diguanylate_Cyclase"/>
</dbReference>
<dbReference type="InterPro" id="IPR043128">
    <property type="entry name" value="Rev_trsase/Diguanyl_cyclase"/>
</dbReference>
<reference evidence="5 6" key="1">
    <citation type="submission" date="2017-09" db="EMBL/GenBank/DDBJ databases">
        <authorList>
            <person name="Ehlers B."/>
            <person name="Leendertz F.H."/>
        </authorList>
    </citation>
    <scope>NUCLEOTIDE SEQUENCE [LARGE SCALE GENOMIC DNA]</scope>
    <source>
        <strain evidence="5 6">DSM 18289</strain>
    </source>
</reference>
<evidence type="ECO:0000259" key="4">
    <source>
        <dbReference type="PROSITE" id="PS50887"/>
    </source>
</evidence>
<dbReference type="PROSITE" id="PS50887">
    <property type="entry name" value="GGDEF"/>
    <property type="match status" value="1"/>
</dbReference>
<organism evidence="5 6">
    <name type="scientific">Cohaesibacter gelatinilyticus</name>
    <dbReference type="NCBI Taxonomy" id="372072"/>
    <lineage>
        <taxon>Bacteria</taxon>
        <taxon>Pseudomonadati</taxon>
        <taxon>Pseudomonadota</taxon>
        <taxon>Alphaproteobacteria</taxon>
        <taxon>Hyphomicrobiales</taxon>
        <taxon>Cohaesibacteraceae</taxon>
    </lineage>
</organism>
<dbReference type="Pfam" id="PF00990">
    <property type="entry name" value="GGDEF"/>
    <property type="match status" value="1"/>
</dbReference>
<feature type="transmembrane region" description="Helical" evidence="3">
    <location>
        <begin position="39"/>
        <end position="59"/>
    </location>
</feature>
<dbReference type="PANTHER" id="PTHR45138">
    <property type="entry name" value="REGULATORY COMPONENTS OF SENSORY TRANSDUCTION SYSTEM"/>
    <property type="match status" value="1"/>
</dbReference>
<dbReference type="CDD" id="cd01949">
    <property type="entry name" value="GGDEF"/>
    <property type="match status" value="1"/>
</dbReference>
<keyword evidence="6" id="KW-1185">Reference proteome</keyword>
<dbReference type="EC" id="2.7.7.65" evidence="1"/>
<dbReference type="AlphaFoldDB" id="A0A285PIE1"/>
<feature type="transmembrane region" description="Helical" evidence="3">
    <location>
        <begin position="12"/>
        <end position="33"/>
    </location>
</feature>
<comment type="catalytic activity">
    <reaction evidence="2">
        <text>2 GTP = 3',3'-c-di-GMP + 2 diphosphate</text>
        <dbReference type="Rhea" id="RHEA:24898"/>
        <dbReference type="ChEBI" id="CHEBI:33019"/>
        <dbReference type="ChEBI" id="CHEBI:37565"/>
        <dbReference type="ChEBI" id="CHEBI:58805"/>
        <dbReference type="EC" id="2.7.7.65"/>
    </reaction>
</comment>
<dbReference type="InterPro" id="IPR029787">
    <property type="entry name" value="Nucleotide_cyclase"/>
</dbReference>
<dbReference type="EMBL" id="OBEL01000006">
    <property type="protein sequence ID" value="SNZ21043.1"/>
    <property type="molecule type" value="Genomic_DNA"/>
</dbReference>
<feature type="domain" description="GGDEF" evidence="4">
    <location>
        <begin position="110"/>
        <end position="246"/>
    </location>
</feature>
<dbReference type="Proteomes" id="UP000219439">
    <property type="component" value="Unassembled WGS sequence"/>
</dbReference>